<reference evidence="8 9" key="1">
    <citation type="submission" date="2017-05" db="EMBL/GenBank/DDBJ databases">
        <title>Butyricicoccus porcorum sp. nov. a butyrate-producing bacterium from the swine intestinal tract.</title>
        <authorList>
            <person name="Trachsel J."/>
            <person name="Humphrey S."/>
            <person name="Allen H.K."/>
        </authorList>
    </citation>
    <scope>NUCLEOTIDE SEQUENCE [LARGE SCALE GENOMIC DNA]</scope>
    <source>
        <strain evidence="8">BB10</strain>
    </source>
</reference>
<evidence type="ECO:0000256" key="6">
    <source>
        <dbReference type="HAMAP-Rule" id="MF_01363"/>
    </source>
</evidence>
<evidence type="ECO:0000256" key="3">
    <source>
        <dbReference type="ARBA" id="ARBA00022884"/>
    </source>
</evidence>
<evidence type="ECO:0000313" key="9">
    <source>
        <dbReference type="Proteomes" id="UP000194903"/>
    </source>
</evidence>
<dbReference type="GO" id="GO:0019843">
    <property type="term" value="F:rRNA binding"/>
    <property type="evidence" value="ECO:0007669"/>
    <property type="project" value="UniProtKB-UniRule"/>
</dbReference>
<comment type="similarity">
    <text evidence="1 6 7">Belongs to the bacterial ribosomal protein bL21 family.</text>
</comment>
<dbReference type="Proteomes" id="UP000194903">
    <property type="component" value="Unassembled WGS sequence"/>
</dbReference>
<dbReference type="RefSeq" id="WP_087018214.1">
    <property type="nucleotide sequence ID" value="NZ_CP178353.1"/>
</dbReference>
<sequence length="103" mass="11093">MYAILETGGKQYKVSEGDVIYVEKLGVEDGASVTFDKVLAVGEGADLKVGAPYVEGATVAGTAEKTGKQKKIIVYKMKPKKGYRRKQGHRQPYTKVTIGAINA</sequence>
<dbReference type="SUPFAM" id="SSF141091">
    <property type="entry name" value="L21p-like"/>
    <property type="match status" value="1"/>
</dbReference>
<dbReference type="NCBIfam" id="TIGR00061">
    <property type="entry name" value="L21"/>
    <property type="match status" value="1"/>
</dbReference>
<dbReference type="InterPro" id="IPR018258">
    <property type="entry name" value="Ribosomal_bL21_CS"/>
</dbReference>
<evidence type="ECO:0000256" key="2">
    <source>
        <dbReference type="ARBA" id="ARBA00022730"/>
    </source>
</evidence>
<dbReference type="InterPro" id="IPR028909">
    <property type="entry name" value="bL21-like"/>
</dbReference>
<keyword evidence="4 6" id="KW-0689">Ribosomal protein</keyword>
<dbReference type="GO" id="GO:1990904">
    <property type="term" value="C:ribonucleoprotein complex"/>
    <property type="evidence" value="ECO:0007669"/>
    <property type="project" value="UniProtKB-KW"/>
</dbReference>
<dbReference type="GO" id="GO:0006412">
    <property type="term" value="P:translation"/>
    <property type="evidence" value="ECO:0007669"/>
    <property type="project" value="UniProtKB-UniRule"/>
</dbReference>
<dbReference type="InterPro" id="IPR001787">
    <property type="entry name" value="Ribosomal_bL21"/>
</dbReference>
<name>A0A252F510_9FIRM</name>
<dbReference type="HAMAP" id="MF_01363">
    <property type="entry name" value="Ribosomal_bL21"/>
    <property type="match status" value="1"/>
</dbReference>
<dbReference type="GO" id="GO:0005840">
    <property type="term" value="C:ribosome"/>
    <property type="evidence" value="ECO:0007669"/>
    <property type="project" value="UniProtKB-KW"/>
</dbReference>
<dbReference type="GO" id="GO:0003735">
    <property type="term" value="F:structural constituent of ribosome"/>
    <property type="evidence" value="ECO:0007669"/>
    <property type="project" value="InterPro"/>
</dbReference>
<dbReference type="OrthoDB" id="9813334at2"/>
<evidence type="ECO:0000256" key="5">
    <source>
        <dbReference type="ARBA" id="ARBA00023274"/>
    </source>
</evidence>
<dbReference type="AlphaFoldDB" id="A0A252F510"/>
<protein>
    <recommendedName>
        <fullName evidence="6">Large ribosomal subunit protein bL21</fullName>
    </recommendedName>
</protein>
<evidence type="ECO:0000256" key="7">
    <source>
        <dbReference type="RuleBase" id="RU000562"/>
    </source>
</evidence>
<dbReference type="Pfam" id="PF00829">
    <property type="entry name" value="Ribosomal_L21p"/>
    <property type="match status" value="1"/>
</dbReference>
<accession>A0A252F510</accession>
<dbReference type="PANTHER" id="PTHR21349:SF0">
    <property type="entry name" value="LARGE RIBOSOMAL SUBUNIT PROTEIN BL21M"/>
    <property type="match status" value="1"/>
</dbReference>
<keyword evidence="3 6" id="KW-0694">RNA-binding</keyword>
<keyword evidence="2 6" id="KW-0699">rRNA-binding</keyword>
<proteinExistence type="inferred from homology"/>
<dbReference type="EMBL" id="NHOC01000004">
    <property type="protein sequence ID" value="OUM20868.1"/>
    <property type="molecule type" value="Genomic_DNA"/>
</dbReference>
<evidence type="ECO:0000256" key="4">
    <source>
        <dbReference type="ARBA" id="ARBA00022980"/>
    </source>
</evidence>
<comment type="caution">
    <text evidence="8">The sequence shown here is derived from an EMBL/GenBank/DDBJ whole genome shotgun (WGS) entry which is preliminary data.</text>
</comment>
<comment type="function">
    <text evidence="6 7">This protein binds to 23S rRNA in the presence of protein L20.</text>
</comment>
<organism evidence="8 9">
    <name type="scientific">Butyricicoccus porcorum</name>
    <dbReference type="NCBI Taxonomy" id="1945634"/>
    <lineage>
        <taxon>Bacteria</taxon>
        <taxon>Bacillati</taxon>
        <taxon>Bacillota</taxon>
        <taxon>Clostridia</taxon>
        <taxon>Eubacteriales</taxon>
        <taxon>Butyricicoccaceae</taxon>
        <taxon>Butyricicoccus</taxon>
    </lineage>
</organism>
<evidence type="ECO:0000313" key="8">
    <source>
        <dbReference type="EMBL" id="OUM20868.1"/>
    </source>
</evidence>
<dbReference type="PROSITE" id="PS01169">
    <property type="entry name" value="RIBOSOMAL_L21"/>
    <property type="match status" value="1"/>
</dbReference>
<keyword evidence="9" id="KW-1185">Reference proteome</keyword>
<keyword evidence="5 6" id="KW-0687">Ribonucleoprotein</keyword>
<dbReference type="GO" id="GO:0005737">
    <property type="term" value="C:cytoplasm"/>
    <property type="evidence" value="ECO:0007669"/>
    <property type="project" value="UniProtKB-ARBA"/>
</dbReference>
<dbReference type="PANTHER" id="PTHR21349">
    <property type="entry name" value="50S RIBOSOMAL PROTEIN L21"/>
    <property type="match status" value="1"/>
</dbReference>
<dbReference type="InterPro" id="IPR036164">
    <property type="entry name" value="bL21-like_sf"/>
</dbReference>
<gene>
    <name evidence="6" type="primary">rplU</name>
    <name evidence="8" type="ORF">CBW42_04565</name>
</gene>
<comment type="subunit">
    <text evidence="6">Part of the 50S ribosomal subunit. Contacts protein L20.</text>
</comment>
<evidence type="ECO:0000256" key="1">
    <source>
        <dbReference type="ARBA" id="ARBA00008563"/>
    </source>
</evidence>